<sequence length="261" mass="28746">MLAVFEHEIARPPPEFGIHAGCKVPQSRPEMAELFAGEFPGSTFYNFTNGNFMALSHENQKPSYPRCMVVMDNMFCVFNGELKNICELRRHYGLSRHANEAILVLEMYKVLRDRAPYPADQVVKDLVGEFAFVLFDASTQSLFLARDGDGGVSFFWGMAEDGSMVMSDNSEIVLDICGQATAYFPQGCLYTNNGGLVSYTHPMHKVKAEVTRDVNGDPFSVFFHVDLSVRLPSIPRVGSADNWAGYPVPAAAGTGSAPIIP</sequence>
<dbReference type="SMART" id="SM01172">
    <property type="entry name" value="DUF3700"/>
    <property type="match status" value="1"/>
</dbReference>
<dbReference type="Proteomes" id="UP001085076">
    <property type="component" value="Miscellaneous, Linkage group lg07"/>
</dbReference>
<reference evidence="2" key="1">
    <citation type="submission" date="2021-03" db="EMBL/GenBank/DDBJ databases">
        <authorList>
            <person name="Li Z."/>
            <person name="Yang C."/>
        </authorList>
    </citation>
    <scope>NUCLEOTIDE SEQUENCE</scope>
    <source>
        <strain evidence="2">Dzin_1.0</strain>
        <tissue evidence="2">Leaf</tissue>
    </source>
</reference>
<organism evidence="2 3">
    <name type="scientific">Dioscorea zingiberensis</name>
    <dbReference type="NCBI Taxonomy" id="325984"/>
    <lineage>
        <taxon>Eukaryota</taxon>
        <taxon>Viridiplantae</taxon>
        <taxon>Streptophyta</taxon>
        <taxon>Embryophyta</taxon>
        <taxon>Tracheophyta</taxon>
        <taxon>Spermatophyta</taxon>
        <taxon>Magnoliopsida</taxon>
        <taxon>Liliopsida</taxon>
        <taxon>Dioscoreales</taxon>
        <taxon>Dioscoreaceae</taxon>
        <taxon>Dioscorea</taxon>
    </lineage>
</organism>
<accession>A0A9D5C5N1</accession>
<evidence type="ECO:0000259" key="1">
    <source>
        <dbReference type="SMART" id="SM01172"/>
    </source>
</evidence>
<dbReference type="OrthoDB" id="2019121at2759"/>
<dbReference type="InterPro" id="IPR029055">
    <property type="entry name" value="Ntn_hydrolases_N"/>
</dbReference>
<dbReference type="PANTHER" id="PTHR45952">
    <property type="entry name" value="ALUMINUM INDUCED PROTEIN WITH YGL AND LRDR MOTIFS"/>
    <property type="match status" value="1"/>
</dbReference>
<dbReference type="InterPro" id="IPR044828">
    <property type="entry name" value="TSJT1-like"/>
</dbReference>
<dbReference type="SUPFAM" id="SSF56235">
    <property type="entry name" value="N-terminal nucleophile aminohydrolases (Ntn hydrolases)"/>
    <property type="match status" value="1"/>
</dbReference>
<dbReference type="EMBL" id="JAGGNH010000007">
    <property type="protein sequence ID" value="KAJ0966733.1"/>
    <property type="molecule type" value="Genomic_DNA"/>
</dbReference>
<evidence type="ECO:0000313" key="2">
    <source>
        <dbReference type="EMBL" id="KAJ0966733.1"/>
    </source>
</evidence>
<protein>
    <recommendedName>
        <fullName evidence="1">DUF3700 domain-containing protein</fullName>
    </recommendedName>
</protein>
<name>A0A9D5C5N1_9LILI</name>
<keyword evidence="3" id="KW-1185">Reference proteome</keyword>
<gene>
    <name evidence="2" type="ORF">J5N97_023650</name>
</gene>
<proteinExistence type="predicted"/>
<feature type="domain" description="DUF3700" evidence="1">
    <location>
        <begin position="2"/>
        <end position="221"/>
    </location>
</feature>
<dbReference type="Pfam" id="PF12481">
    <property type="entry name" value="DUF3700"/>
    <property type="match status" value="1"/>
</dbReference>
<evidence type="ECO:0000313" key="3">
    <source>
        <dbReference type="Proteomes" id="UP001085076"/>
    </source>
</evidence>
<dbReference type="InterPro" id="IPR024286">
    <property type="entry name" value="DUF3700"/>
</dbReference>
<dbReference type="PANTHER" id="PTHR45952:SF8">
    <property type="entry name" value="STEM-SPECIFIC PROTEIN TSJT1"/>
    <property type="match status" value="1"/>
</dbReference>
<dbReference type="AlphaFoldDB" id="A0A9D5C5N1"/>
<dbReference type="Gene3D" id="3.60.20.10">
    <property type="entry name" value="Glutamine Phosphoribosylpyrophosphate, subunit 1, domain 1"/>
    <property type="match status" value="1"/>
</dbReference>
<reference evidence="2" key="2">
    <citation type="journal article" date="2022" name="Hortic Res">
        <title>The genome of Dioscorea zingiberensis sheds light on the biosynthesis, origin and evolution of the medicinally important diosgenin saponins.</title>
        <authorList>
            <person name="Li Y."/>
            <person name="Tan C."/>
            <person name="Li Z."/>
            <person name="Guo J."/>
            <person name="Li S."/>
            <person name="Chen X."/>
            <person name="Wang C."/>
            <person name="Dai X."/>
            <person name="Yang H."/>
            <person name="Song W."/>
            <person name="Hou L."/>
            <person name="Xu J."/>
            <person name="Tong Z."/>
            <person name="Xu A."/>
            <person name="Yuan X."/>
            <person name="Wang W."/>
            <person name="Yang Q."/>
            <person name="Chen L."/>
            <person name="Sun Z."/>
            <person name="Wang K."/>
            <person name="Pan B."/>
            <person name="Chen J."/>
            <person name="Bao Y."/>
            <person name="Liu F."/>
            <person name="Qi X."/>
            <person name="Gang D.R."/>
            <person name="Wen J."/>
            <person name="Li J."/>
        </authorList>
    </citation>
    <scope>NUCLEOTIDE SEQUENCE</scope>
    <source>
        <strain evidence="2">Dzin_1.0</strain>
    </source>
</reference>
<comment type="caution">
    <text evidence="2">The sequence shown here is derived from an EMBL/GenBank/DDBJ whole genome shotgun (WGS) entry which is preliminary data.</text>
</comment>